<accession>X1VL68</accession>
<sequence length="52" mass="6201">IVNEIVEFYNEEGRTFITTKELARRINKDKNIDEFTTKKVGWIVRPLGFQKD</sequence>
<evidence type="ECO:0000313" key="1">
    <source>
        <dbReference type="EMBL" id="GAJ16491.1"/>
    </source>
</evidence>
<proteinExistence type="predicted"/>
<comment type="caution">
    <text evidence="1">The sequence shown here is derived from an EMBL/GenBank/DDBJ whole genome shotgun (WGS) entry which is preliminary data.</text>
</comment>
<feature type="non-terminal residue" evidence="1">
    <location>
        <position position="52"/>
    </location>
</feature>
<feature type="non-terminal residue" evidence="1">
    <location>
        <position position="1"/>
    </location>
</feature>
<dbReference type="AlphaFoldDB" id="X1VL68"/>
<name>X1VL68_9ZZZZ</name>
<dbReference type="EMBL" id="BARW01042785">
    <property type="protein sequence ID" value="GAJ16491.1"/>
    <property type="molecule type" value="Genomic_DNA"/>
</dbReference>
<reference evidence="1" key="1">
    <citation type="journal article" date="2014" name="Front. Microbiol.">
        <title>High frequency of phylogenetically diverse reductive dehalogenase-homologous genes in deep subseafloor sedimentary metagenomes.</title>
        <authorList>
            <person name="Kawai M."/>
            <person name="Futagami T."/>
            <person name="Toyoda A."/>
            <person name="Takaki Y."/>
            <person name="Nishi S."/>
            <person name="Hori S."/>
            <person name="Arai W."/>
            <person name="Tsubouchi T."/>
            <person name="Morono Y."/>
            <person name="Uchiyama I."/>
            <person name="Ito T."/>
            <person name="Fujiyama A."/>
            <person name="Inagaki F."/>
            <person name="Takami H."/>
        </authorList>
    </citation>
    <scope>NUCLEOTIDE SEQUENCE</scope>
    <source>
        <strain evidence="1">Expedition CK06-06</strain>
    </source>
</reference>
<organism evidence="1">
    <name type="scientific">marine sediment metagenome</name>
    <dbReference type="NCBI Taxonomy" id="412755"/>
    <lineage>
        <taxon>unclassified sequences</taxon>
        <taxon>metagenomes</taxon>
        <taxon>ecological metagenomes</taxon>
    </lineage>
</organism>
<gene>
    <name evidence="1" type="ORF">S12H4_63164</name>
</gene>
<protein>
    <submittedName>
        <fullName evidence="1">Uncharacterized protein</fullName>
    </submittedName>
</protein>